<reference evidence="4 5" key="1">
    <citation type="submission" date="2024-09" db="EMBL/GenBank/DDBJ databases">
        <authorList>
            <person name="Sun Q."/>
            <person name="Mori K."/>
        </authorList>
    </citation>
    <scope>NUCLEOTIDE SEQUENCE [LARGE SCALE GENOMIC DNA]</scope>
    <source>
        <strain evidence="4 5">TBRC 1851</strain>
    </source>
</reference>
<keyword evidence="2" id="KW-0808">Transferase</keyword>
<comment type="caution">
    <text evidence="4">The sequence shown here is derived from an EMBL/GenBank/DDBJ whole genome shotgun (WGS) entry which is preliminary data.</text>
</comment>
<dbReference type="InterPro" id="IPR028098">
    <property type="entry name" value="Glyco_trans_4-like_N"/>
</dbReference>
<dbReference type="PANTHER" id="PTHR12526">
    <property type="entry name" value="GLYCOSYLTRANSFERASE"/>
    <property type="match status" value="1"/>
</dbReference>
<feature type="domain" description="Glycosyltransferase subfamily 4-like N-terminal" evidence="3">
    <location>
        <begin position="59"/>
        <end position="201"/>
    </location>
</feature>
<proteinExistence type="predicted"/>
<accession>A0ABV6U8Z9</accession>
<dbReference type="Pfam" id="PF13692">
    <property type="entry name" value="Glyco_trans_1_4"/>
    <property type="match status" value="1"/>
</dbReference>
<evidence type="ECO:0000313" key="5">
    <source>
        <dbReference type="Proteomes" id="UP001589870"/>
    </source>
</evidence>
<protein>
    <submittedName>
        <fullName evidence="4">DUF1972 domain-containing protein</fullName>
    </submittedName>
</protein>
<evidence type="ECO:0000313" key="4">
    <source>
        <dbReference type="EMBL" id="MFC0864176.1"/>
    </source>
</evidence>
<dbReference type="Gene3D" id="3.40.50.2000">
    <property type="entry name" value="Glycogen Phosphorylase B"/>
    <property type="match status" value="2"/>
</dbReference>
<dbReference type="EMBL" id="JBHMQT010000037">
    <property type="protein sequence ID" value="MFC0864176.1"/>
    <property type="molecule type" value="Genomic_DNA"/>
</dbReference>
<keyword evidence="5" id="KW-1185">Reference proteome</keyword>
<name>A0ABV6U8Z9_9ACTN</name>
<dbReference type="SUPFAM" id="SSF53756">
    <property type="entry name" value="UDP-Glycosyltransferase/glycogen phosphorylase"/>
    <property type="match status" value="1"/>
</dbReference>
<evidence type="ECO:0000256" key="1">
    <source>
        <dbReference type="ARBA" id="ARBA00022676"/>
    </source>
</evidence>
<keyword evidence="1" id="KW-0328">Glycosyltransferase</keyword>
<sequence length="423" mass="46427">MGDNNMLHPQVTFPSIVLPQVGAMPGSRGFSNGMQNVQSWGSRVHIAMIGTRGVPARYGGFETAVEEIGARLVDAGHQVRVYCRGAAERQDEHRGMRLVHLPALRHKTLETLSHTALSVGHLLAHRTDVALVFNAANSPLLPFIRAARIPVATHVDGLEWKRDKWSGAGRRYYLIAERLSVRWSHAVIADARAIQDYYQERYEIGSVLIPYGAPIQDVANTELLKRAGYEPGRFHLVVARFEPENHVAEIVAGYVRSRAEYPLVVVGSAPYAAEYTERVHEIAGSDPRVRLVGGIWDQELLDALYAGCASYLHGHSVGGTNPSLLRAMGAGAPVIAYDVVFNREVLADTGLFFGDEAMLAETLETVEKRRDQEAARGAAARERARTAYRWDDVAARYERLCRDLVTGDLGTGDLRAGRAGAGD</sequence>
<dbReference type="Pfam" id="PF13579">
    <property type="entry name" value="Glyco_trans_4_4"/>
    <property type="match status" value="1"/>
</dbReference>
<evidence type="ECO:0000259" key="3">
    <source>
        <dbReference type="Pfam" id="PF13579"/>
    </source>
</evidence>
<organism evidence="4 5">
    <name type="scientific">Sphaerimonospora cavernae</name>
    <dbReference type="NCBI Taxonomy" id="1740611"/>
    <lineage>
        <taxon>Bacteria</taxon>
        <taxon>Bacillati</taxon>
        <taxon>Actinomycetota</taxon>
        <taxon>Actinomycetes</taxon>
        <taxon>Streptosporangiales</taxon>
        <taxon>Streptosporangiaceae</taxon>
        <taxon>Sphaerimonospora</taxon>
    </lineage>
</organism>
<dbReference type="Proteomes" id="UP001589870">
    <property type="component" value="Unassembled WGS sequence"/>
</dbReference>
<gene>
    <name evidence="4" type="ORF">ACFHYQ_17920</name>
</gene>
<evidence type="ECO:0000256" key="2">
    <source>
        <dbReference type="ARBA" id="ARBA00022679"/>
    </source>
</evidence>